<evidence type="ECO:0000313" key="1">
    <source>
        <dbReference type="EMBL" id="GCL38814.1"/>
    </source>
</evidence>
<reference evidence="2" key="1">
    <citation type="submission" date="2019-02" db="EMBL/GenBank/DDBJ databases">
        <title>Draft genome sequence of Sphaerospermopsis reniformis NIES-1949.</title>
        <authorList>
            <person name="Yamaguchi H."/>
            <person name="Suzuki S."/>
            <person name="Kawachi M."/>
        </authorList>
    </citation>
    <scope>NUCLEOTIDE SEQUENCE [LARGE SCALE GENOMIC DNA]</scope>
    <source>
        <strain evidence="2">NIES-1949</strain>
    </source>
</reference>
<evidence type="ECO:0000313" key="2">
    <source>
        <dbReference type="Proteomes" id="UP000300142"/>
    </source>
</evidence>
<keyword evidence="2" id="KW-1185">Reference proteome</keyword>
<comment type="caution">
    <text evidence="1">The sequence shown here is derived from an EMBL/GenBank/DDBJ whole genome shotgun (WGS) entry which is preliminary data.</text>
</comment>
<evidence type="ECO:0008006" key="3">
    <source>
        <dbReference type="Google" id="ProtNLM"/>
    </source>
</evidence>
<dbReference type="Proteomes" id="UP000300142">
    <property type="component" value="Unassembled WGS sequence"/>
</dbReference>
<dbReference type="AlphaFoldDB" id="A0A480A9K4"/>
<accession>A0A480A9K4</accession>
<proteinExistence type="predicted"/>
<name>A0A480A9K4_9CYAN</name>
<protein>
    <recommendedName>
        <fullName evidence="3">DUF5678 domain-containing protein</fullName>
    </recommendedName>
</protein>
<dbReference type="RefSeq" id="WP_137668594.1">
    <property type="nucleotide sequence ID" value="NZ_BJCE01000177.1"/>
</dbReference>
<sequence length="105" mass="12589">MTQLTPKPPRRRGRIFPELTLSPEELAKREAEREAFHQRCWAIFERVRPELMKEHYNWYIAVEPDSGHYFIDQDMEIASKKAREQHPNVIHFLFRINETGVTGRI</sequence>
<dbReference type="EMBL" id="BJCE01000177">
    <property type="protein sequence ID" value="GCL38814.1"/>
    <property type="molecule type" value="Genomic_DNA"/>
</dbReference>
<organism evidence="1 2">
    <name type="scientific">Sphaerospermopsis reniformis</name>
    <dbReference type="NCBI Taxonomy" id="531300"/>
    <lineage>
        <taxon>Bacteria</taxon>
        <taxon>Bacillati</taxon>
        <taxon>Cyanobacteriota</taxon>
        <taxon>Cyanophyceae</taxon>
        <taxon>Nostocales</taxon>
        <taxon>Aphanizomenonaceae</taxon>
        <taxon>Sphaerospermopsis</taxon>
    </lineage>
</organism>
<gene>
    <name evidence="1" type="ORF">SR1949_39330</name>
</gene>